<name>A0A183LJZ6_9TREM</name>
<dbReference type="Proteomes" id="UP000277204">
    <property type="component" value="Unassembled WGS sequence"/>
</dbReference>
<evidence type="ECO:0000313" key="2">
    <source>
        <dbReference type="Proteomes" id="UP000277204"/>
    </source>
</evidence>
<protein>
    <submittedName>
        <fullName evidence="1">Uncharacterized protein</fullName>
    </submittedName>
</protein>
<reference evidence="1 2" key="1">
    <citation type="submission" date="2018-11" db="EMBL/GenBank/DDBJ databases">
        <authorList>
            <consortium name="Pathogen Informatics"/>
        </authorList>
    </citation>
    <scope>NUCLEOTIDE SEQUENCE [LARGE SCALE GENOMIC DNA]</scope>
    <source>
        <strain evidence="1 2">Zambia</strain>
    </source>
</reference>
<dbReference type="AlphaFoldDB" id="A0A183LJZ6"/>
<sequence>MSTDISHNLQHGHQNISAVRSRKSENYCNHDQNHTGTYKQLSMQHTQCALTEYRQQQLLWERKNQFPAEEKIRRYWKWIGCNITEIIKWYPETMANLES</sequence>
<proteinExistence type="predicted"/>
<keyword evidence="2" id="KW-1185">Reference proteome</keyword>
<evidence type="ECO:0000313" key="1">
    <source>
        <dbReference type="EMBL" id="VDO60138.1"/>
    </source>
</evidence>
<dbReference type="EMBL" id="UZAI01001270">
    <property type="protein sequence ID" value="VDO60138.1"/>
    <property type="molecule type" value="Genomic_DNA"/>
</dbReference>
<organism evidence="1 2">
    <name type="scientific">Schistosoma margrebowiei</name>
    <dbReference type="NCBI Taxonomy" id="48269"/>
    <lineage>
        <taxon>Eukaryota</taxon>
        <taxon>Metazoa</taxon>
        <taxon>Spiralia</taxon>
        <taxon>Lophotrochozoa</taxon>
        <taxon>Platyhelminthes</taxon>
        <taxon>Trematoda</taxon>
        <taxon>Digenea</taxon>
        <taxon>Strigeidida</taxon>
        <taxon>Schistosomatoidea</taxon>
        <taxon>Schistosomatidae</taxon>
        <taxon>Schistosoma</taxon>
    </lineage>
</organism>
<gene>
    <name evidence="1" type="ORF">SMRZ_LOCUS4121</name>
</gene>
<accession>A0A183LJZ6</accession>